<keyword evidence="3" id="KW-1185">Reference proteome</keyword>
<dbReference type="PROSITE" id="PS50003">
    <property type="entry name" value="PH_DOMAIN"/>
    <property type="match status" value="1"/>
</dbReference>
<dbReference type="InterPro" id="IPR011993">
    <property type="entry name" value="PH-like_dom_sf"/>
</dbReference>
<dbReference type="GeneID" id="108558275"/>
<reference evidence="4" key="1">
    <citation type="submission" date="2025-08" db="UniProtKB">
        <authorList>
            <consortium name="RefSeq"/>
        </authorList>
    </citation>
    <scope>IDENTIFICATION</scope>
    <source>
        <tissue evidence="4">Whole Larva</tissue>
    </source>
</reference>
<organism evidence="3 4">
    <name type="scientific">Nicrophorus vespilloides</name>
    <name type="common">Boreal carrion beetle</name>
    <dbReference type="NCBI Taxonomy" id="110193"/>
    <lineage>
        <taxon>Eukaryota</taxon>
        <taxon>Metazoa</taxon>
        <taxon>Ecdysozoa</taxon>
        <taxon>Arthropoda</taxon>
        <taxon>Hexapoda</taxon>
        <taxon>Insecta</taxon>
        <taxon>Pterygota</taxon>
        <taxon>Neoptera</taxon>
        <taxon>Endopterygota</taxon>
        <taxon>Coleoptera</taxon>
        <taxon>Polyphaga</taxon>
        <taxon>Staphyliniformia</taxon>
        <taxon>Silphidae</taxon>
        <taxon>Nicrophorinae</taxon>
        <taxon>Nicrophorus</taxon>
    </lineage>
</organism>
<proteinExistence type="predicted"/>
<dbReference type="SUPFAM" id="SSF50729">
    <property type="entry name" value="PH domain-like"/>
    <property type="match status" value="1"/>
</dbReference>
<dbReference type="SMART" id="SM00233">
    <property type="entry name" value="PH"/>
    <property type="match status" value="1"/>
</dbReference>
<dbReference type="InterPro" id="IPR001849">
    <property type="entry name" value="PH_domain"/>
</dbReference>
<dbReference type="InterPro" id="IPR045188">
    <property type="entry name" value="Boi1/Boi2-like"/>
</dbReference>
<sequence length="181" mass="21091">MRFNDWELIKVSKGTPVVEGILQYMKPQGKDWYQRPYKERVFKLVNNLLFYYRTNELDEPLGLLVLENVQVAYEMPGPAFAFSLNFSDGKHVFACRCLDDLNKWITSLKMASYEYWKSLHTLLSTKISMKRGKRIEERKPDSQRIVNKISSTSTIFYTQAESSISINTTSSNVKVENLIEL</sequence>
<name>A0ABM1M7S3_NICVS</name>
<dbReference type="RefSeq" id="XP_017770623.1">
    <property type="nucleotide sequence ID" value="XM_017915134.1"/>
</dbReference>
<feature type="domain" description="PH" evidence="2">
    <location>
        <begin position="15"/>
        <end position="113"/>
    </location>
</feature>
<dbReference type="PANTHER" id="PTHR22902:SF9">
    <property type="entry name" value="PLECKSTRIN HOMOLOGY DOMAIN-CONTAINING FAMILY J MEMBER 1"/>
    <property type="match status" value="1"/>
</dbReference>
<accession>A0ABM1M7S3</accession>
<evidence type="ECO:0000259" key="2">
    <source>
        <dbReference type="PROSITE" id="PS50003"/>
    </source>
</evidence>
<dbReference type="Gene3D" id="2.30.29.30">
    <property type="entry name" value="Pleckstrin-homology domain (PH domain)/Phosphotyrosine-binding domain (PTB)"/>
    <property type="match status" value="1"/>
</dbReference>
<dbReference type="PANTHER" id="PTHR22902">
    <property type="entry name" value="SESQUIPEDALIAN"/>
    <property type="match status" value="1"/>
</dbReference>
<dbReference type="Pfam" id="PF00169">
    <property type="entry name" value="PH"/>
    <property type="match status" value="1"/>
</dbReference>
<evidence type="ECO:0000313" key="4">
    <source>
        <dbReference type="RefSeq" id="XP_017770623.1"/>
    </source>
</evidence>
<protein>
    <recommendedName>
        <fullName evidence="1">Pleckstrin homology domain-containing family J member 1</fullName>
    </recommendedName>
</protein>
<evidence type="ECO:0000256" key="1">
    <source>
        <dbReference type="ARBA" id="ARBA00041004"/>
    </source>
</evidence>
<dbReference type="CDD" id="cd13258">
    <property type="entry name" value="PH_PLEKHJ1"/>
    <property type="match status" value="1"/>
</dbReference>
<evidence type="ECO:0000313" key="3">
    <source>
        <dbReference type="Proteomes" id="UP000695000"/>
    </source>
</evidence>
<gene>
    <name evidence="4" type="primary">LOC108558275</name>
</gene>
<dbReference type="Proteomes" id="UP000695000">
    <property type="component" value="Unplaced"/>
</dbReference>